<dbReference type="GeneID" id="55990916"/>
<gene>
    <name evidence="2" type="ORF">TRUGW13939_03411</name>
</gene>
<dbReference type="RefSeq" id="XP_035342488.1">
    <property type="nucleotide sequence ID" value="XM_035486595.1"/>
</dbReference>
<feature type="compositionally biased region" description="Basic and acidic residues" evidence="1">
    <location>
        <begin position="38"/>
        <end position="47"/>
    </location>
</feature>
<sequence>MAAGRSWQGEETLWESARLQWREEEEEEEEEDDEKEEEQSGSRRESAADWGEQMMRCNGAAAVGIHQYKIRAINNTRQEVARLGRPMAMIRET</sequence>
<reference evidence="3" key="1">
    <citation type="submission" date="2020-06" db="EMBL/GenBank/DDBJ databases">
        <title>A chromosome-scale genome assembly of Talaromyces rugulosus W13939.</title>
        <authorList>
            <person name="Wang B."/>
            <person name="Guo L."/>
            <person name="Ye K."/>
            <person name="Wang L."/>
        </authorList>
    </citation>
    <scope>NUCLEOTIDE SEQUENCE [LARGE SCALE GENOMIC DNA]</scope>
    <source>
        <strain evidence="3">W13939</strain>
    </source>
</reference>
<evidence type="ECO:0000313" key="3">
    <source>
        <dbReference type="Proteomes" id="UP000509510"/>
    </source>
</evidence>
<name>A0A7H8QQS2_TALRU</name>
<evidence type="ECO:0000313" key="2">
    <source>
        <dbReference type="EMBL" id="QKX56310.1"/>
    </source>
</evidence>
<dbReference type="Proteomes" id="UP000509510">
    <property type="component" value="Chromosome II"/>
</dbReference>
<feature type="region of interest" description="Disordered" evidence="1">
    <location>
        <begin position="1"/>
        <end position="52"/>
    </location>
</feature>
<organism evidence="2 3">
    <name type="scientific">Talaromyces rugulosus</name>
    <name type="common">Penicillium rugulosum</name>
    <dbReference type="NCBI Taxonomy" id="121627"/>
    <lineage>
        <taxon>Eukaryota</taxon>
        <taxon>Fungi</taxon>
        <taxon>Dikarya</taxon>
        <taxon>Ascomycota</taxon>
        <taxon>Pezizomycotina</taxon>
        <taxon>Eurotiomycetes</taxon>
        <taxon>Eurotiomycetidae</taxon>
        <taxon>Eurotiales</taxon>
        <taxon>Trichocomaceae</taxon>
        <taxon>Talaromyces</taxon>
        <taxon>Talaromyces sect. Islandici</taxon>
    </lineage>
</organism>
<dbReference type="KEGG" id="trg:TRUGW13939_03411"/>
<proteinExistence type="predicted"/>
<dbReference type="EMBL" id="CP055899">
    <property type="protein sequence ID" value="QKX56310.1"/>
    <property type="molecule type" value="Genomic_DNA"/>
</dbReference>
<protein>
    <submittedName>
        <fullName evidence="2">Uncharacterized protein</fullName>
    </submittedName>
</protein>
<dbReference type="AlphaFoldDB" id="A0A7H8QQS2"/>
<evidence type="ECO:0000256" key="1">
    <source>
        <dbReference type="SAM" id="MobiDB-lite"/>
    </source>
</evidence>
<feature type="compositionally biased region" description="Acidic residues" evidence="1">
    <location>
        <begin position="23"/>
        <end position="37"/>
    </location>
</feature>
<keyword evidence="3" id="KW-1185">Reference proteome</keyword>
<accession>A0A7H8QQS2</accession>